<proteinExistence type="predicted"/>
<gene>
    <name evidence="1" type="ORF">GDO81_017278</name>
</gene>
<evidence type="ECO:0000313" key="1">
    <source>
        <dbReference type="EMBL" id="KAG8559258.1"/>
    </source>
</evidence>
<comment type="caution">
    <text evidence="1">The sequence shown here is derived from an EMBL/GenBank/DDBJ whole genome shotgun (WGS) entry which is preliminary data.</text>
</comment>
<sequence length="82" mass="9331">MAGHPARAQTRNRVPTAAPLLQLLQRDTSCRSHCCFLFVGIHIYLLKPTYETPTTMLDNHQSINHVHSQLIQMCRISFILSS</sequence>
<reference evidence="1" key="1">
    <citation type="thesis" date="2020" institute="ProQuest LLC" country="789 East Eisenhower Parkway, Ann Arbor, MI, USA">
        <title>Comparative Genomics and Chromosome Evolution.</title>
        <authorList>
            <person name="Mudd A.B."/>
        </authorList>
    </citation>
    <scope>NUCLEOTIDE SEQUENCE</scope>
    <source>
        <strain evidence="1">237g6f4</strain>
        <tissue evidence="1">Blood</tissue>
    </source>
</reference>
<organism evidence="1 2">
    <name type="scientific">Engystomops pustulosus</name>
    <name type="common">Tungara frog</name>
    <name type="synonym">Physalaemus pustulosus</name>
    <dbReference type="NCBI Taxonomy" id="76066"/>
    <lineage>
        <taxon>Eukaryota</taxon>
        <taxon>Metazoa</taxon>
        <taxon>Chordata</taxon>
        <taxon>Craniata</taxon>
        <taxon>Vertebrata</taxon>
        <taxon>Euteleostomi</taxon>
        <taxon>Amphibia</taxon>
        <taxon>Batrachia</taxon>
        <taxon>Anura</taxon>
        <taxon>Neobatrachia</taxon>
        <taxon>Hyloidea</taxon>
        <taxon>Leptodactylidae</taxon>
        <taxon>Leiuperinae</taxon>
        <taxon>Engystomops</taxon>
    </lineage>
</organism>
<dbReference type="AlphaFoldDB" id="A0AAV7AMG8"/>
<protein>
    <submittedName>
        <fullName evidence="1">Uncharacterized protein</fullName>
    </submittedName>
</protein>
<dbReference type="EMBL" id="WNYA01000008">
    <property type="protein sequence ID" value="KAG8559258.1"/>
    <property type="molecule type" value="Genomic_DNA"/>
</dbReference>
<evidence type="ECO:0000313" key="2">
    <source>
        <dbReference type="Proteomes" id="UP000824782"/>
    </source>
</evidence>
<name>A0AAV7AMG8_ENGPU</name>
<dbReference type="Proteomes" id="UP000824782">
    <property type="component" value="Unassembled WGS sequence"/>
</dbReference>
<accession>A0AAV7AMG8</accession>
<keyword evidence="2" id="KW-1185">Reference proteome</keyword>